<reference evidence="2" key="1">
    <citation type="submission" date="2023-07" db="EMBL/GenBank/DDBJ databases">
        <title>Chromosome-level genome assembly of Artemia franciscana.</title>
        <authorList>
            <person name="Jo E."/>
        </authorList>
    </citation>
    <scope>NUCLEOTIDE SEQUENCE</scope>
    <source>
        <tissue evidence="2">Whole body</tissue>
    </source>
</reference>
<feature type="region of interest" description="Disordered" evidence="1">
    <location>
        <begin position="242"/>
        <end position="266"/>
    </location>
</feature>
<evidence type="ECO:0000256" key="1">
    <source>
        <dbReference type="SAM" id="MobiDB-lite"/>
    </source>
</evidence>
<feature type="compositionally biased region" description="Basic and acidic residues" evidence="1">
    <location>
        <begin position="242"/>
        <end position="264"/>
    </location>
</feature>
<dbReference type="EMBL" id="JAVRJZ010000001">
    <property type="protein sequence ID" value="KAK2727347.1"/>
    <property type="molecule type" value="Genomic_DNA"/>
</dbReference>
<feature type="region of interest" description="Disordered" evidence="1">
    <location>
        <begin position="332"/>
        <end position="384"/>
    </location>
</feature>
<proteinExistence type="predicted"/>
<feature type="compositionally biased region" description="Basic and acidic residues" evidence="1">
    <location>
        <begin position="340"/>
        <end position="349"/>
    </location>
</feature>
<name>A0AA88LEA1_ARTSF</name>
<sequence>MCELRPQRRFSFSDNLKNPWENEPVIWSALPIFMLKDGENKTFSEEGGIGTNEVCDKPKHQGAQKSYRDPDSSTPEVRKPEIISDDLFYPAFMLAFDVENKKKQIQYVSLSENQGVLASEAALVTCEDNAKTMTGSNVQESLINSDTSDQLSKISDDDNGKEIIVSEEEQQRGESSAKKTKSDIDQLAGNCEAEQVQINDESNMELAKKVCSTDLGHVRNIWQSEMEGAYQLENVVHKDDKKITDTPTTDHKKEDSPIHVEGTKRKSQPALLGALEEEKFHLGVQKQMLQDKSSSSERTFTDNSDNAHNGKHQYSMWSRFKKHLTDKLGNSILAQNQSGKVKEGKRYDGKSTSNGEEIPPQELGLGVNYDDASSPESVGNESKRNEVYNPLLSSINSCKSALSNKSLAISGAAGLIILTALVYKRIGKN</sequence>
<dbReference type="Proteomes" id="UP001187531">
    <property type="component" value="Unassembled WGS sequence"/>
</dbReference>
<dbReference type="AlphaFoldDB" id="A0AA88LEA1"/>
<feature type="region of interest" description="Disordered" evidence="1">
    <location>
        <begin position="288"/>
        <end position="311"/>
    </location>
</feature>
<gene>
    <name evidence="2" type="ORF">QYM36_007996</name>
</gene>
<accession>A0AA88LEA1</accession>
<feature type="region of interest" description="Disordered" evidence="1">
    <location>
        <begin position="45"/>
        <end position="79"/>
    </location>
</feature>
<protein>
    <submittedName>
        <fullName evidence="2">Uncharacterized protein</fullName>
    </submittedName>
</protein>
<keyword evidence="3" id="KW-1185">Reference proteome</keyword>
<feature type="compositionally biased region" description="Polar residues" evidence="1">
    <location>
        <begin position="288"/>
        <end position="307"/>
    </location>
</feature>
<evidence type="ECO:0000313" key="3">
    <source>
        <dbReference type="Proteomes" id="UP001187531"/>
    </source>
</evidence>
<comment type="caution">
    <text evidence="2">The sequence shown here is derived from an EMBL/GenBank/DDBJ whole genome shotgun (WGS) entry which is preliminary data.</text>
</comment>
<evidence type="ECO:0000313" key="2">
    <source>
        <dbReference type="EMBL" id="KAK2727347.1"/>
    </source>
</evidence>
<feature type="compositionally biased region" description="Basic and acidic residues" evidence="1">
    <location>
        <begin position="66"/>
        <end position="79"/>
    </location>
</feature>
<organism evidence="2 3">
    <name type="scientific">Artemia franciscana</name>
    <name type="common">Brine shrimp</name>
    <name type="synonym">Artemia sanfranciscana</name>
    <dbReference type="NCBI Taxonomy" id="6661"/>
    <lineage>
        <taxon>Eukaryota</taxon>
        <taxon>Metazoa</taxon>
        <taxon>Ecdysozoa</taxon>
        <taxon>Arthropoda</taxon>
        <taxon>Crustacea</taxon>
        <taxon>Branchiopoda</taxon>
        <taxon>Anostraca</taxon>
        <taxon>Artemiidae</taxon>
        <taxon>Artemia</taxon>
    </lineage>
</organism>